<sequence length="339" mass="37848">MTEELVRQGHEVTLFASGDSMTSARLVPCSQMALRLNPAIQDPIPYHMMLLEEVRRQAPAFDILHFHIDLLHFPLVRDLAGKTVTTLHGRLDLPDLQPFYAAFPDVPLVSISHDQRRPMPPVNWIATVHHGLAPDVLPFTSPPKGDYLAFLGRISPEKRPDRAIEIAARAGMPLKMAAKVDRVDEPYWLSEIEPLIRRYPNVEFIGEINEHQKAEFLGNARALLFPIDWPEPFGLVMIEAMACGTPVIAFRCGSVPEIVDHGVSGFIVDSTEEALKAVHGLDRVDRRMVRATFDRRFTAQRMANDYLDIYRALASGSQRVMPIHAANESNAGPGSARVA</sequence>
<reference evidence="3 4" key="2">
    <citation type="journal article" date="2010" name="Stand. Genomic Sci.">
        <title>Complete genome sequence of the Medicago microsymbiont Ensifer (Sinorhizobium) medicae strain WSM419.</title>
        <authorList>
            <person name="Reeve W."/>
            <person name="Chain P."/>
            <person name="O'Hara G."/>
            <person name="Ardley J."/>
            <person name="Nandesena K."/>
            <person name="Brau L."/>
            <person name="Tiwari R."/>
            <person name="Malfatti S."/>
            <person name="Kiss H."/>
            <person name="Lapidus A."/>
            <person name="Copeland A."/>
            <person name="Nolan M."/>
            <person name="Land M."/>
            <person name="Hauser L."/>
            <person name="Chang Y.J."/>
            <person name="Ivanova N."/>
            <person name="Mavromatis K."/>
            <person name="Markowitz V."/>
            <person name="Kyrpides N."/>
            <person name="Gollagher M."/>
            <person name="Yates R."/>
            <person name="Dilworth M."/>
            <person name="Howieson J."/>
        </authorList>
    </citation>
    <scope>NUCLEOTIDE SEQUENCE [LARGE SCALE GENOMIC DNA]</scope>
    <source>
        <strain evidence="3 4">WSM419</strain>
        <plasmid evidence="4">Plasmid pSMED01</plasmid>
    </source>
</reference>
<dbReference type="HOGENOM" id="CLU_042257_1_0_5"/>
<dbReference type="Pfam" id="PF13439">
    <property type="entry name" value="Glyco_transf_4"/>
    <property type="match status" value="1"/>
</dbReference>
<dbReference type="KEGG" id="smd:Smed_4020"/>
<dbReference type="InterPro" id="IPR028098">
    <property type="entry name" value="Glyco_trans_4-like_N"/>
</dbReference>
<organism evidence="3 4">
    <name type="scientific">Sinorhizobium medicae (strain WSM419)</name>
    <name type="common">Ensifer medicae</name>
    <dbReference type="NCBI Taxonomy" id="366394"/>
    <lineage>
        <taxon>Bacteria</taxon>
        <taxon>Pseudomonadati</taxon>
        <taxon>Pseudomonadota</taxon>
        <taxon>Alphaproteobacteria</taxon>
        <taxon>Hyphomicrobiales</taxon>
        <taxon>Rhizobiaceae</taxon>
        <taxon>Sinorhizobium/Ensifer group</taxon>
        <taxon>Sinorhizobium</taxon>
    </lineage>
</organism>
<evidence type="ECO:0000259" key="1">
    <source>
        <dbReference type="Pfam" id="PF00534"/>
    </source>
</evidence>
<dbReference type="PANTHER" id="PTHR12526">
    <property type="entry name" value="GLYCOSYLTRANSFERASE"/>
    <property type="match status" value="1"/>
</dbReference>
<gene>
    <name evidence="3" type="ordered locus">Smed_4020</name>
</gene>
<dbReference type="InterPro" id="IPR001296">
    <property type="entry name" value="Glyco_trans_1"/>
</dbReference>
<proteinExistence type="predicted"/>
<accession>A6UGP8</accession>
<dbReference type="CDD" id="cd03802">
    <property type="entry name" value="GT4_AviGT4-like"/>
    <property type="match status" value="1"/>
</dbReference>
<feature type="domain" description="Glycosyl transferase family 1" evidence="1">
    <location>
        <begin position="142"/>
        <end position="275"/>
    </location>
</feature>
<reference evidence="4" key="1">
    <citation type="submission" date="2007-06" db="EMBL/GenBank/DDBJ databases">
        <title>Complete sequence of Sinorhizobium medicae WSM419 plasmid pSMED01.</title>
        <authorList>
            <consortium name="US DOE Joint Genome Institute"/>
            <person name="Copeland A."/>
            <person name="Lucas S."/>
            <person name="Lapidus A."/>
            <person name="Barry K."/>
            <person name="Glavina del Rio T."/>
            <person name="Dalin E."/>
            <person name="Tice H."/>
            <person name="Pitluck S."/>
            <person name="Chain P."/>
            <person name="Malfatti S."/>
            <person name="Shin M."/>
            <person name="Vergez L."/>
            <person name="Schmutz J."/>
            <person name="Larimer F."/>
            <person name="Land M."/>
            <person name="Hauser L."/>
            <person name="Kyrpides N."/>
            <person name="Mikhailova N."/>
            <person name="Reeve W.G."/>
            <person name="Richardson P."/>
        </authorList>
    </citation>
    <scope>NUCLEOTIDE SEQUENCE [LARGE SCALE GENOMIC DNA]</scope>
    <source>
        <strain evidence="4">WSM419</strain>
        <plasmid evidence="4">Plasmid pSMED01</plasmid>
    </source>
</reference>
<evidence type="ECO:0000313" key="4">
    <source>
        <dbReference type="Proteomes" id="UP000001108"/>
    </source>
</evidence>
<dbReference type="AlphaFoldDB" id="A6UGP8"/>
<dbReference type="PATRIC" id="fig|366394.8.peg.468"/>
<keyword evidence="3" id="KW-0614">Plasmid</keyword>
<keyword evidence="3" id="KW-0808">Transferase</keyword>
<evidence type="ECO:0000313" key="3">
    <source>
        <dbReference type="EMBL" id="ABR62828.1"/>
    </source>
</evidence>
<protein>
    <submittedName>
        <fullName evidence="3">Glycosyl transferase group 1</fullName>
    </submittedName>
</protein>
<dbReference type="Pfam" id="PF00534">
    <property type="entry name" value="Glycos_transf_1"/>
    <property type="match status" value="1"/>
</dbReference>
<dbReference type="Gene3D" id="3.40.50.2000">
    <property type="entry name" value="Glycogen Phosphorylase B"/>
    <property type="match status" value="2"/>
</dbReference>
<dbReference type="OrthoDB" id="9801573at2"/>
<dbReference type="GO" id="GO:0016757">
    <property type="term" value="F:glycosyltransferase activity"/>
    <property type="evidence" value="ECO:0007669"/>
    <property type="project" value="InterPro"/>
</dbReference>
<feature type="domain" description="Glycosyltransferase subfamily 4-like N-terminal" evidence="2">
    <location>
        <begin position="2"/>
        <end position="97"/>
    </location>
</feature>
<dbReference type="PANTHER" id="PTHR12526:SF595">
    <property type="entry name" value="BLL5217 PROTEIN"/>
    <property type="match status" value="1"/>
</dbReference>
<dbReference type="EMBL" id="CP000739">
    <property type="protein sequence ID" value="ABR62828.1"/>
    <property type="molecule type" value="Genomic_DNA"/>
</dbReference>
<dbReference type="Proteomes" id="UP000001108">
    <property type="component" value="Plasmid pSMED01"/>
</dbReference>
<dbReference type="SUPFAM" id="SSF53756">
    <property type="entry name" value="UDP-Glycosyltransferase/glycogen phosphorylase"/>
    <property type="match status" value="1"/>
</dbReference>
<evidence type="ECO:0000259" key="2">
    <source>
        <dbReference type="Pfam" id="PF13439"/>
    </source>
</evidence>
<name>A6UGP8_SINMW</name>
<dbReference type="CAZy" id="GT4">
    <property type="family name" value="Glycosyltransferase Family 4"/>
</dbReference>
<geneLocation type="plasmid" evidence="3 4">
    <name>pSMED01</name>
</geneLocation>